<evidence type="ECO:0000313" key="3">
    <source>
        <dbReference type="Proteomes" id="UP000887540"/>
    </source>
</evidence>
<accession>A0A914CZ35</accession>
<keyword evidence="3" id="KW-1185">Reference proteome</keyword>
<feature type="compositionally biased region" description="Polar residues" evidence="2">
    <location>
        <begin position="476"/>
        <end position="485"/>
    </location>
</feature>
<reference evidence="4" key="1">
    <citation type="submission" date="2022-11" db="UniProtKB">
        <authorList>
            <consortium name="WormBaseParasite"/>
        </authorList>
    </citation>
    <scope>IDENTIFICATION</scope>
</reference>
<protein>
    <submittedName>
        <fullName evidence="4">Uncharacterized protein</fullName>
    </submittedName>
</protein>
<dbReference type="AlphaFoldDB" id="A0A914CZ35"/>
<feature type="compositionally biased region" description="Basic and acidic residues" evidence="2">
    <location>
        <begin position="861"/>
        <end position="888"/>
    </location>
</feature>
<keyword evidence="1" id="KW-0175">Coiled coil</keyword>
<dbReference type="Proteomes" id="UP000887540">
    <property type="component" value="Unplaced"/>
</dbReference>
<feature type="compositionally biased region" description="Basic and acidic residues" evidence="2">
    <location>
        <begin position="486"/>
        <end position="505"/>
    </location>
</feature>
<feature type="coiled-coil region" evidence="1">
    <location>
        <begin position="240"/>
        <end position="310"/>
    </location>
</feature>
<feature type="region of interest" description="Disordered" evidence="2">
    <location>
        <begin position="451"/>
        <end position="505"/>
    </location>
</feature>
<feature type="compositionally biased region" description="Basic and acidic residues" evidence="2">
    <location>
        <begin position="457"/>
        <end position="475"/>
    </location>
</feature>
<dbReference type="PANTHER" id="PTHR22084">
    <property type="entry name" value="GEX INTERACTING PROTEIN PROTEIN 4"/>
    <property type="match status" value="1"/>
</dbReference>
<feature type="region of interest" description="Disordered" evidence="2">
    <location>
        <begin position="848"/>
        <end position="898"/>
    </location>
</feature>
<evidence type="ECO:0000256" key="2">
    <source>
        <dbReference type="SAM" id="MobiDB-lite"/>
    </source>
</evidence>
<evidence type="ECO:0000256" key="1">
    <source>
        <dbReference type="SAM" id="Coils"/>
    </source>
</evidence>
<dbReference type="WBParaSite" id="ACRNAN_scaffold1553.g13026.t1">
    <property type="protein sequence ID" value="ACRNAN_scaffold1553.g13026.t1"/>
    <property type="gene ID" value="ACRNAN_scaffold1553.g13026"/>
</dbReference>
<name>A0A914CZ35_9BILA</name>
<organism evidence="3 4">
    <name type="scientific">Acrobeloides nanus</name>
    <dbReference type="NCBI Taxonomy" id="290746"/>
    <lineage>
        <taxon>Eukaryota</taxon>
        <taxon>Metazoa</taxon>
        <taxon>Ecdysozoa</taxon>
        <taxon>Nematoda</taxon>
        <taxon>Chromadorea</taxon>
        <taxon>Rhabditida</taxon>
        <taxon>Tylenchina</taxon>
        <taxon>Cephalobomorpha</taxon>
        <taxon>Cephaloboidea</taxon>
        <taxon>Cephalobidae</taxon>
        <taxon>Acrobeloides</taxon>
    </lineage>
</organism>
<dbReference type="PANTHER" id="PTHR22084:SF1">
    <property type="entry name" value="BZIP DOMAIN-CONTAINING PROTEIN-RELATED"/>
    <property type="match status" value="1"/>
</dbReference>
<proteinExistence type="predicted"/>
<feature type="compositionally biased region" description="Low complexity" evidence="2">
    <location>
        <begin position="889"/>
        <end position="898"/>
    </location>
</feature>
<sequence length="965" mass="110138">MNRVGYFSTAGGGDGAPVESRNQLVLGNISVGQTQSGSGINYSSAGIGGSFQPPSNTYNGSHFYTTAVTDFPNTPGISSINQHESSTMPREAKYITIVPGGSPVLTVSSPIASAPTSVPPSQQQSMHIGPMTSVRPTDTLTHSRLPHLSSLEVQYIGGPNQQTLHTVPSDTKFFNSMPDLFTYMDQPGDQQEIDVNADEVYIDMSNPSMSNMNMNRASMLSNSSAMSDFSNEPNVILEVVNITDAERQRAEERKAKLAEAARLRYQKLSAEEKKEVNARRTAALQRKRQRQREIQELESLLRNTNDIQEDPVINEQLREKRIKARRAEAARLRYQRMTPEERKTYNYRRRLRQLGLDEKSQKEGIDPEMVRQHIIAQNARKAEAARLRYHRMVPEEKKVYNRRRTASFKRRKMEEELLLSTPAGQISTEALQKAQQIMVRNAKRAEMARLRYQRMTPDQRREYNARRAQAKKERSVSVSSNTPQKHPSEETMGHEDGPQHETKSLVDEDALTILEREVIKRTKQAQAALMKQRQRQQVLETTTQRTPTIMEQQQHQTPRGNARKRRQDNQAMLATMEPVQIEDPNAQRTQIFYSHEGELIEFKQEANQPTIYIQGPQSSVEESIRQIVLQANQLPPGQQPQHILVEIPAEASQTGAPMQTIYQIRTSQAPNTGEIHIQAQPHQLAQFSPDQPVGVVLASHQQQNEQIGKTHYQQQFYASAEDGSIVVEVKDDQPTTSTTHLMPQQQVIYQPSSSYKTIDSGSTAELITPEQKLEAQRAKRAARARDRYRRMSEDERKKFNAKRALALRKARSRDDELCRMAEIADETGEQLDDETIKAIKEAQLRRAKRAESARLKYQRMTSEERRQYNAMRDAQRRQRKREQEEGGKQHQQQQPRQPMITHFVVEQQPQMDQDSQHVLVNAQQMPTQMEMQMSQDPNVGEQTTRGGEPVTIMYSTYDIDQSWAP</sequence>
<evidence type="ECO:0000313" key="4">
    <source>
        <dbReference type="WBParaSite" id="ACRNAN_scaffold1553.g13026.t1"/>
    </source>
</evidence>